<sequence length="301" mass="35457">MNTVHVVNNESMLYDSIVYDIPNENQQQPREHRIIKSPKLKKIPETKFQPINKVTNPKKLLNSFRKVGKCLNKVNQNDLLNKQHDKVCLILINQNERDKPSSQVGELNDAYLFSLYHNRLGFKVFYLYNSAKESYMNFLQLFILSTNENLTIFYSGNNVIDFRNITFENKNIESNNSNIKNCKITFISDCKLDNSIFDIQFNGNAISYQIMSFTINKIMHGLFIYYYCKTIFTDPSITLQRLLDKLKVSLTRFKETFAFKASDHLNQNEPIYINCYRKTREIFGELVDDSFEEEEESFEEL</sequence>
<evidence type="ECO:0000313" key="2">
    <source>
        <dbReference type="Proteomes" id="UP001470230"/>
    </source>
</evidence>
<comment type="caution">
    <text evidence="1">The sequence shown here is derived from an EMBL/GenBank/DDBJ whole genome shotgun (WGS) entry which is preliminary data.</text>
</comment>
<protein>
    <submittedName>
        <fullName evidence="1">Uncharacterized protein</fullName>
    </submittedName>
</protein>
<gene>
    <name evidence="1" type="ORF">M9Y10_021414</name>
</gene>
<evidence type="ECO:0000313" key="1">
    <source>
        <dbReference type="EMBL" id="KAK8845230.1"/>
    </source>
</evidence>
<name>A0ABR2HDV3_9EUKA</name>
<dbReference type="Proteomes" id="UP001470230">
    <property type="component" value="Unassembled WGS sequence"/>
</dbReference>
<keyword evidence="2" id="KW-1185">Reference proteome</keyword>
<reference evidence="1 2" key="1">
    <citation type="submission" date="2024-04" db="EMBL/GenBank/DDBJ databases">
        <title>Tritrichomonas musculus Genome.</title>
        <authorList>
            <person name="Alves-Ferreira E."/>
            <person name="Grigg M."/>
            <person name="Lorenzi H."/>
            <person name="Galac M."/>
        </authorList>
    </citation>
    <scope>NUCLEOTIDE SEQUENCE [LARGE SCALE GENOMIC DNA]</scope>
    <source>
        <strain evidence="1 2">EAF2021</strain>
    </source>
</reference>
<accession>A0ABR2HDV3</accession>
<dbReference type="EMBL" id="JAPFFF010000031">
    <property type="protein sequence ID" value="KAK8845230.1"/>
    <property type="molecule type" value="Genomic_DNA"/>
</dbReference>
<proteinExistence type="predicted"/>
<organism evidence="1 2">
    <name type="scientific">Tritrichomonas musculus</name>
    <dbReference type="NCBI Taxonomy" id="1915356"/>
    <lineage>
        <taxon>Eukaryota</taxon>
        <taxon>Metamonada</taxon>
        <taxon>Parabasalia</taxon>
        <taxon>Tritrichomonadida</taxon>
        <taxon>Tritrichomonadidae</taxon>
        <taxon>Tritrichomonas</taxon>
    </lineage>
</organism>